<evidence type="ECO:0000313" key="1">
    <source>
        <dbReference type="EMBL" id="BAU29558.1"/>
    </source>
</evidence>
<dbReference type="KEGG" id="asoc:CB4_03758"/>
<dbReference type="AlphaFoldDB" id="A0A0U5BD69"/>
<proteinExistence type="predicted"/>
<keyword evidence="2" id="KW-1185">Reference proteome</keyword>
<reference evidence="1 2" key="1">
    <citation type="submission" date="2015-12" db="EMBL/GenBank/DDBJ databases">
        <title>Genome sequence of Aneurinibacillus soli.</title>
        <authorList>
            <person name="Lee J.S."/>
            <person name="Lee K.C."/>
            <person name="Kim K.K."/>
            <person name="Lee B.W."/>
        </authorList>
    </citation>
    <scope>NUCLEOTIDE SEQUENCE [LARGE SCALE GENOMIC DNA]</scope>
    <source>
        <strain evidence="1 2">CB4</strain>
    </source>
</reference>
<accession>A0A0U5BD69</accession>
<dbReference type="EMBL" id="AP017312">
    <property type="protein sequence ID" value="BAU29558.1"/>
    <property type="molecule type" value="Genomic_DNA"/>
</dbReference>
<evidence type="ECO:0000313" key="2">
    <source>
        <dbReference type="Proteomes" id="UP000217696"/>
    </source>
</evidence>
<dbReference type="Proteomes" id="UP000217696">
    <property type="component" value="Chromosome"/>
</dbReference>
<sequence length="402" mass="45494">MGMSEISEYFKLYFFLTVLFFLFLRQTLYSNKQLANLFFRSIVLGAIAPFFMLIVGGVPTLMVLGVGIIVLAVLFMARQIHRHSGATTEDTSPMLASLSLTSSSLVQEEAAYRGEADAELNAFVPVLEGDYEETDKENSIAKTETVVEMVVAEERQQTDQAQRLRDLSIGNEPVEANQPAQIDEAVEHEELMRVAEEELVDGVADEPEAGECEEIVESIEARKNHEMQQELSVSICDEALEEEALADEEVVLEEENVENEAVVPQMKLTEEERRQVNSYYLKAVEAVAKEDHASAVEYFRQALSYPLQLAARYMITVDYEKTLKHFGLYGKIRAEWNELLRQLDTGCITGQIREKYEADIIRRVQYLEELDAALRRYGKPSLPWSLVPTAVRSEVDKAISKK</sequence>
<organism evidence="1 2">
    <name type="scientific">Aneurinibacillus soli</name>
    <dbReference type="NCBI Taxonomy" id="1500254"/>
    <lineage>
        <taxon>Bacteria</taxon>
        <taxon>Bacillati</taxon>
        <taxon>Bacillota</taxon>
        <taxon>Bacilli</taxon>
        <taxon>Bacillales</taxon>
        <taxon>Paenibacillaceae</taxon>
        <taxon>Aneurinibacillus group</taxon>
        <taxon>Aneurinibacillus</taxon>
    </lineage>
</organism>
<protein>
    <submittedName>
        <fullName evidence="1">Uncharacterized protein</fullName>
    </submittedName>
</protein>
<gene>
    <name evidence="1" type="ORF">CB4_03758</name>
</gene>
<name>A0A0U5BD69_9BACL</name>